<dbReference type="Proteomes" id="UP000190166">
    <property type="component" value="Unassembled WGS sequence"/>
</dbReference>
<evidence type="ECO:0000313" key="2">
    <source>
        <dbReference type="EMBL" id="SKD02879.1"/>
    </source>
</evidence>
<protein>
    <recommendedName>
        <fullName evidence="4">Calycin-like beta-barrel domain-containing protein</fullName>
    </recommendedName>
</protein>
<dbReference type="PROSITE" id="PS51257">
    <property type="entry name" value="PROKAR_LIPOPROTEIN"/>
    <property type="match status" value="1"/>
</dbReference>
<dbReference type="EMBL" id="FUZZ01000001">
    <property type="protein sequence ID" value="SKD02879.1"/>
    <property type="molecule type" value="Genomic_DNA"/>
</dbReference>
<keyword evidence="1" id="KW-0732">Signal</keyword>
<evidence type="ECO:0000256" key="1">
    <source>
        <dbReference type="SAM" id="SignalP"/>
    </source>
</evidence>
<name>A0A1T5NS21_9BACT</name>
<dbReference type="STRING" id="393003.SAMN05660461_2673"/>
<dbReference type="AlphaFoldDB" id="A0A1T5NS21"/>
<evidence type="ECO:0000313" key="3">
    <source>
        <dbReference type="Proteomes" id="UP000190166"/>
    </source>
</evidence>
<feature type="chain" id="PRO_5012979108" description="Calycin-like beta-barrel domain-containing protein" evidence="1">
    <location>
        <begin position="21"/>
        <end position="152"/>
    </location>
</feature>
<sequence length="152" mass="16796">MRMKLLMVAVIAALGTILCSCDKKTETTPTSSFYFKMDGVKYQSNATEAYLTDTVYAGKKTLVIDGVTNNFGHHMELMITFPDSLKAGTYIEDVEMSLMNIQEKEPGYLSKNIKVIITSINSKHAEGTFSGVLISGETEKPLTDGTFKVEIY</sequence>
<proteinExistence type="predicted"/>
<evidence type="ECO:0008006" key="4">
    <source>
        <dbReference type="Google" id="ProtNLM"/>
    </source>
</evidence>
<accession>A0A1T5NS21</accession>
<organism evidence="2 3">
    <name type="scientific">Chitinophaga ginsengisegetis</name>
    <dbReference type="NCBI Taxonomy" id="393003"/>
    <lineage>
        <taxon>Bacteria</taxon>
        <taxon>Pseudomonadati</taxon>
        <taxon>Bacteroidota</taxon>
        <taxon>Chitinophagia</taxon>
        <taxon>Chitinophagales</taxon>
        <taxon>Chitinophagaceae</taxon>
        <taxon>Chitinophaga</taxon>
    </lineage>
</organism>
<keyword evidence="3" id="KW-1185">Reference proteome</keyword>
<gene>
    <name evidence="2" type="ORF">SAMN05660461_2673</name>
</gene>
<reference evidence="2 3" key="1">
    <citation type="submission" date="2017-02" db="EMBL/GenBank/DDBJ databases">
        <authorList>
            <person name="Peterson S.W."/>
        </authorList>
    </citation>
    <scope>NUCLEOTIDE SEQUENCE [LARGE SCALE GENOMIC DNA]</scope>
    <source>
        <strain evidence="2 3">DSM 18108</strain>
    </source>
</reference>
<dbReference type="RefSeq" id="WP_143313567.1">
    <property type="nucleotide sequence ID" value="NZ_FUZZ01000001.1"/>
</dbReference>
<feature type="signal peptide" evidence="1">
    <location>
        <begin position="1"/>
        <end position="20"/>
    </location>
</feature>